<reference evidence="1" key="1">
    <citation type="journal article" date="2014" name="Int. J. Syst. Evol. Microbiol.">
        <title>Complete genome sequence of Corynebacterium casei LMG S-19264T (=DSM 44701T), isolated from a smear-ripened cheese.</title>
        <authorList>
            <consortium name="US DOE Joint Genome Institute (JGI-PGF)"/>
            <person name="Walter F."/>
            <person name="Albersmeier A."/>
            <person name="Kalinowski J."/>
            <person name="Ruckert C."/>
        </authorList>
    </citation>
    <scope>NUCLEOTIDE SEQUENCE</scope>
    <source>
        <strain evidence="1">CGMCC 1.16067</strain>
    </source>
</reference>
<gene>
    <name evidence="1" type="ORF">GCM10011519_32140</name>
</gene>
<evidence type="ECO:0000313" key="2">
    <source>
        <dbReference type="Proteomes" id="UP000649179"/>
    </source>
</evidence>
<name>A0A917F6I7_9ACTN</name>
<evidence type="ECO:0000313" key="1">
    <source>
        <dbReference type="EMBL" id="GGF55798.1"/>
    </source>
</evidence>
<dbReference type="Proteomes" id="UP000649179">
    <property type="component" value="Unassembled WGS sequence"/>
</dbReference>
<keyword evidence="2" id="KW-1185">Reference proteome</keyword>
<proteinExistence type="predicted"/>
<organism evidence="1 2">
    <name type="scientific">Marmoricola endophyticus</name>
    <dbReference type="NCBI Taxonomy" id="2040280"/>
    <lineage>
        <taxon>Bacteria</taxon>
        <taxon>Bacillati</taxon>
        <taxon>Actinomycetota</taxon>
        <taxon>Actinomycetes</taxon>
        <taxon>Propionibacteriales</taxon>
        <taxon>Nocardioidaceae</taxon>
        <taxon>Marmoricola</taxon>
    </lineage>
</organism>
<dbReference type="EMBL" id="BMKQ01000001">
    <property type="protein sequence ID" value="GGF55798.1"/>
    <property type="molecule type" value="Genomic_DNA"/>
</dbReference>
<protein>
    <submittedName>
        <fullName evidence="1">Uncharacterized protein</fullName>
    </submittedName>
</protein>
<comment type="caution">
    <text evidence="1">The sequence shown here is derived from an EMBL/GenBank/DDBJ whole genome shotgun (WGS) entry which is preliminary data.</text>
</comment>
<dbReference type="RefSeq" id="WP_188780689.1">
    <property type="nucleotide sequence ID" value="NZ_BMKQ01000001.1"/>
</dbReference>
<reference evidence="1" key="2">
    <citation type="submission" date="2020-09" db="EMBL/GenBank/DDBJ databases">
        <authorList>
            <person name="Sun Q."/>
            <person name="Zhou Y."/>
        </authorList>
    </citation>
    <scope>NUCLEOTIDE SEQUENCE</scope>
    <source>
        <strain evidence="1">CGMCC 1.16067</strain>
    </source>
</reference>
<accession>A0A917F6I7</accession>
<sequence>MLRILMVRVDGFVETADTWGRMLRDEGHEVILHGSADAEPEIDRVVAVAGQEDADVVVVPGAEHDWRHALKERLHEDDVGIAPPECDGADLLEWVAKRDEGGHTEGGA</sequence>
<dbReference type="AlphaFoldDB" id="A0A917F6I7"/>